<dbReference type="SUPFAM" id="SSF69572">
    <property type="entry name" value="Activating enzymes of the ubiquitin-like proteins"/>
    <property type="match status" value="1"/>
</dbReference>
<dbReference type="InterPro" id="IPR045886">
    <property type="entry name" value="ThiF/MoeB/HesA"/>
</dbReference>
<evidence type="ECO:0000256" key="8">
    <source>
        <dbReference type="ARBA" id="ARBA00066884"/>
    </source>
</evidence>
<gene>
    <name evidence="14" type="primary">moeB</name>
    <name evidence="14" type="ORF">NYP16_11770</name>
</gene>
<evidence type="ECO:0000256" key="2">
    <source>
        <dbReference type="ARBA" id="ARBA00022679"/>
    </source>
</evidence>
<comment type="subunit">
    <text evidence="7">Homodimer. Forms a stable heterotetrameric complex of 2 MoeB and 2 MoaD during adenylation of MoaD.</text>
</comment>
<comment type="similarity">
    <text evidence="1">Belongs to the HesA/MoeB/ThiF family.</text>
</comment>
<keyword evidence="2" id="KW-0808">Transferase</keyword>
<keyword evidence="15" id="KW-1185">Reference proteome</keyword>
<dbReference type="GO" id="GO:0004792">
    <property type="term" value="F:thiosulfate-cyanide sulfurtransferase activity"/>
    <property type="evidence" value="ECO:0007669"/>
    <property type="project" value="TreeGrafter"/>
</dbReference>
<dbReference type="EMBL" id="JANWOI010000004">
    <property type="protein sequence ID" value="MDA5194628.1"/>
    <property type="molecule type" value="Genomic_DNA"/>
</dbReference>
<evidence type="ECO:0000256" key="12">
    <source>
        <dbReference type="ARBA" id="ARBA00078531"/>
    </source>
</evidence>
<dbReference type="FunFam" id="3.40.50.720:FF:000033">
    <property type="entry name" value="Adenylyltransferase and sulfurtransferase MOCS3"/>
    <property type="match status" value="1"/>
</dbReference>
<dbReference type="CDD" id="cd00757">
    <property type="entry name" value="ThiF_MoeB_HesA_family"/>
    <property type="match status" value="1"/>
</dbReference>
<dbReference type="GO" id="GO:0005829">
    <property type="term" value="C:cytosol"/>
    <property type="evidence" value="ECO:0007669"/>
    <property type="project" value="TreeGrafter"/>
</dbReference>
<dbReference type="GO" id="GO:0008146">
    <property type="term" value="F:sulfotransferase activity"/>
    <property type="evidence" value="ECO:0007669"/>
    <property type="project" value="TreeGrafter"/>
</dbReference>
<dbReference type="RefSeq" id="WP_274944334.1">
    <property type="nucleotide sequence ID" value="NZ_JANWOI010000004.1"/>
</dbReference>
<comment type="catalytic activity">
    <reaction evidence="5">
        <text>[molybdopterin-synthase sulfur-carrier protein]-C-terminal Gly-Gly + ATP + H(+) = [molybdopterin-synthase sulfur-carrier protein]-C-terminal Gly-Gly-AMP + diphosphate</text>
        <dbReference type="Rhea" id="RHEA:43616"/>
        <dbReference type="Rhea" id="RHEA-COMP:12159"/>
        <dbReference type="Rhea" id="RHEA-COMP:12202"/>
        <dbReference type="ChEBI" id="CHEBI:15378"/>
        <dbReference type="ChEBI" id="CHEBI:30616"/>
        <dbReference type="ChEBI" id="CHEBI:33019"/>
        <dbReference type="ChEBI" id="CHEBI:90618"/>
        <dbReference type="ChEBI" id="CHEBI:90778"/>
        <dbReference type="EC" id="2.7.7.80"/>
    </reaction>
</comment>
<evidence type="ECO:0000256" key="5">
    <source>
        <dbReference type="ARBA" id="ARBA00052218"/>
    </source>
</evidence>
<reference evidence="14" key="2">
    <citation type="journal article" date="2023" name="Syst. Appl. Microbiol.">
        <title>Govania unica gen. nov., sp. nov., a rare biosphere bacterium that represents a novel family in the class Alphaproteobacteria.</title>
        <authorList>
            <person name="Vandamme P."/>
            <person name="Peeters C."/>
            <person name="Hettiarachchi A."/>
            <person name="Cnockaert M."/>
            <person name="Carlier A."/>
        </authorList>
    </citation>
    <scope>NUCLEOTIDE SEQUENCE</scope>
    <source>
        <strain evidence="14">LMG 31809</strain>
    </source>
</reference>
<dbReference type="InterPro" id="IPR035985">
    <property type="entry name" value="Ubiquitin-activating_enz"/>
</dbReference>
<evidence type="ECO:0000256" key="4">
    <source>
        <dbReference type="ARBA" id="ARBA00022840"/>
    </source>
</evidence>
<dbReference type="GO" id="GO:0061605">
    <property type="term" value="F:molybdopterin-synthase adenylyltransferase activity"/>
    <property type="evidence" value="ECO:0007669"/>
    <property type="project" value="UniProtKB-EC"/>
</dbReference>
<keyword evidence="14" id="KW-0548">Nucleotidyltransferase</keyword>
<organism evidence="14 15">
    <name type="scientific">Govanella unica</name>
    <dbReference type="NCBI Taxonomy" id="2975056"/>
    <lineage>
        <taxon>Bacteria</taxon>
        <taxon>Pseudomonadati</taxon>
        <taxon>Pseudomonadota</taxon>
        <taxon>Alphaproteobacteria</taxon>
        <taxon>Emcibacterales</taxon>
        <taxon>Govanellaceae</taxon>
        <taxon>Govanella</taxon>
    </lineage>
</organism>
<dbReference type="EC" id="2.7.7.80" evidence="8"/>
<comment type="function">
    <text evidence="6">Catalyzes the adenylation by ATP of the carboxyl group of the C-terminal glycine of sulfur carrier protein MoaD.</text>
</comment>
<evidence type="ECO:0000256" key="1">
    <source>
        <dbReference type="ARBA" id="ARBA00009919"/>
    </source>
</evidence>
<dbReference type="Proteomes" id="UP001141619">
    <property type="component" value="Unassembled WGS sequence"/>
</dbReference>
<evidence type="ECO:0000256" key="6">
    <source>
        <dbReference type="ARBA" id="ARBA00055169"/>
    </source>
</evidence>
<accession>A0A9X3Z818</accession>
<feature type="domain" description="THIF-type NAD/FAD binding fold" evidence="13">
    <location>
        <begin position="11"/>
        <end position="247"/>
    </location>
</feature>
<dbReference type="GO" id="GO:0005524">
    <property type="term" value="F:ATP binding"/>
    <property type="evidence" value="ECO:0007669"/>
    <property type="project" value="UniProtKB-KW"/>
</dbReference>
<evidence type="ECO:0000256" key="11">
    <source>
        <dbReference type="ARBA" id="ARBA00075328"/>
    </source>
</evidence>
<keyword evidence="4" id="KW-0067">ATP-binding</keyword>
<evidence type="ECO:0000259" key="13">
    <source>
        <dbReference type="Pfam" id="PF00899"/>
    </source>
</evidence>
<dbReference type="InterPro" id="IPR000594">
    <property type="entry name" value="ThiF_NAD_FAD-bd"/>
</dbReference>
<evidence type="ECO:0000256" key="10">
    <source>
        <dbReference type="ARBA" id="ARBA00075110"/>
    </source>
</evidence>
<dbReference type="Pfam" id="PF00899">
    <property type="entry name" value="ThiF"/>
    <property type="match status" value="1"/>
</dbReference>
<dbReference type="NCBIfam" id="NF004281">
    <property type="entry name" value="PRK05690.1"/>
    <property type="match status" value="1"/>
</dbReference>
<evidence type="ECO:0000256" key="7">
    <source>
        <dbReference type="ARBA" id="ARBA00063809"/>
    </source>
</evidence>
<evidence type="ECO:0000256" key="3">
    <source>
        <dbReference type="ARBA" id="ARBA00022741"/>
    </source>
</evidence>
<dbReference type="PANTHER" id="PTHR10953:SF102">
    <property type="entry name" value="ADENYLYLTRANSFERASE AND SULFURTRANSFERASE MOCS3"/>
    <property type="match status" value="1"/>
</dbReference>
<dbReference type="PANTHER" id="PTHR10953">
    <property type="entry name" value="UBIQUITIN-ACTIVATING ENZYME E1"/>
    <property type="match status" value="1"/>
</dbReference>
<dbReference type="GO" id="GO:0008641">
    <property type="term" value="F:ubiquitin-like modifier activating enzyme activity"/>
    <property type="evidence" value="ECO:0007669"/>
    <property type="project" value="InterPro"/>
</dbReference>
<name>A0A9X3Z818_9PROT</name>
<dbReference type="Gene3D" id="3.40.50.720">
    <property type="entry name" value="NAD(P)-binding Rossmann-like Domain"/>
    <property type="match status" value="1"/>
</dbReference>
<evidence type="ECO:0000313" key="14">
    <source>
        <dbReference type="EMBL" id="MDA5194628.1"/>
    </source>
</evidence>
<proteinExistence type="inferred from homology"/>
<keyword evidence="3" id="KW-0547">Nucleotide-binding</keyword>
<comment type="caution">
    <text evidence="14">The sequence shown here is derived from an EMBL/GenBank/DDBJ whole genome shotgun (WGS) entry which is preliminary data.</text>
</comment>
<dbReference type="AlphaFoldDB" id="A0A9X3Z818"/>
<protein>
    <recommendedName>
        <fullName evidence="9">Molybdopterin-synthase adenylyltransferase</fullName>
        <ecNumber evidence="8">2.7.7.80</ecNumber>
    </recommendedName>
    <alternativeName>
        <fullName evidence="12">MoaD protein adenylase</fullName>
    </alternativeName>
    <alternativeName>
        <fullName evidence="10">Molybdopterin-converting factor subunit 1 adenylase</fullName>
    </alternativeName>
    <alternativeName>
        <fullName evidence="11">Sulfur carrier protein MoaD adenylyltransferase</fullName>
    </alternativeName>
</protein>
<evidence type="ECO:0000256" key="9">
    <source>
        <dbReference type="ARBA" id="ARBA00073635"/>
    </source>
</evidence>
<reference evidence="14" key="1">
    <citation type="submission" date="2022-08" db="EMBL/GenBank/DDBJ databases">
        <authorList>
            <person name="Vandamme P."/>
            <person name="Hettiarachchi A."/>
            <person name="Peeters C."/>
            <person name="Cnockaert M."/>
            <person name="Carlier A."/>
        </authorList>
    </citation>
    <scope>NUCLEOTIDE SEQUENCE</scope>
    <source>
        <strain evidence="14">LMG 31809</strain>
    </source>
</reference>
<evidence type="ECO:0000313" key="15">
    <source>
        <dbReference type="Proteomes" id="UP001141619"/>
    </source>
</evidence>
<sequence length="252" mass="26537">MPLTDAQLDRYARHIILREVGGAGQQDLLRARVLVIGAGGLGSPLLMYLAAAGVGTLGIVDDDAVALSNLQRQILHSTDRVGEAKTQSAITALAALNPDVRVIAHNLRLTPDNAREIIAGYDIVADGCDNFATRFAVNDACVALKKTLVSAALSQFEGQLATFKPHAGPDLPCYRCFVPEAPEGIANCAEAGILGAVAGVMGTWQAVEVLKEILDLGQSLAGRILLYDALSARTRTVRLKRDPACPVCGARS</sequence>